<dbReference type="WBParaSite" id="maker-unitig_42822-snap-gene-0.3-mRNA-1">
    <property type="protein sequence ID" value="maker-unitig_42822-snap-gene-0.3-mRNA-1"/>
    <property type="gene ID" value="maker-unitig_42822-snap-gene-0.3"/>
</dbReference>
<reference evidence="3" key="1">
    <citation type="submission" date="2016-11" db="UniProtKB">
        <authorList>
            <consortium name="WormBaseParasite"/>
        </authorList>
    </citation>
    <scope>IDENTIFICATION</scope>
</reference>
<accession>A0A1I8FPT4</accession>
<name>A0A1I8FPT4_9PLAT</name>
<evidence type="ECO:0000256" key="1">
    <source>
        <dbReference type="SAM" id="MobiDB-lite"/>
    </source>
</evidence>
<keyword evidence="2" id="KW-1185">Reference proteome</keyword>
<feature type="compositionally biased region" description="Acidic residues" evidence="1">
    <location>
        <begin position="22"/>
        <end position="44"/>
    </location>
</feature>
<evidence type="ECO:0000313" key="2">
    <source>
        <dbReference type="Proteomes" id="UP000095280"/>
    </source>
</evidence>
<dbReference type="AlphaFoldDB" id="A0A1I8FPT4"/>
<evidence type="ECO:0000313" key="3">
    <source>
        <dbReference type="WBParaSite" id="maker-unitig_42822-snap-gene-0.3-mRNA-1"/>
    </source>
</evidence>
<sequence>GANSSSSCVVLNHHADVSGSDGLDDGDLDDDDEANNDVEEEEADCQAAVDRQQFEYDADEHESDGELSRLGSLQMNLEAPPVEDAANIDEPFCCSLRQLRPLLHLQRSSRPHQRVTVQFIRLQQPQPPQPSIKLTLSLGDFRRNWRRRPVLPAEEAGEILFRAAYERGCTLASGRTPARSAGVNGTSGLRIRNGTMRRRSSHDFMNYMDEEELPTTTSPHFLALTTSDVTLAQRVDPLVLLDGAPELLGQPFYATRQQQQQQRSHSSAIRVGAVSSGGPPVLNRPPHLRSRLWLACPSTLASAAACDGAAGLDCLKSPTAAAGGGRDGRRGRFRRRLQAVPKAGILDFRASTSGAQANRLSARAPGGFSWVTVLVAMRCDDGSSARVAAGDLPKGFDPPPPPAAASSQGDRPLAEGPAGWQSFGHRLLA</sequence>
<feature type="region of interest" description="Disordered" evidence="1">
    <location>
        <begin position="389"/>
        <end position="429"/>
    </location>
</feature>
<proteinExistence type="predicted"/>
<feature type="region of interest" description="Disordered" evidence="1">
    <location>
        <begin position="1"/>
        <end position="46"/>
    </location>
</feature>
<protein>
    <submittedName>
        <fullName evidence="3">Tau95_N domain-containing protein</fullName>
    </submittedName>
</protein>
<organism evidence="2 3">
    <name type="scientific">Macrostomum lignano</name>
    <dbReference type="NCBI Taxonomy" id="282301"/>
    <lineage>
        <taxon>Eukaryota</taxon>
        <taxon>Metazoa</taxon>
        <taxon>Spiralia</taxon>
        <taxon>Lophotrochozoa</taxon>
        <taxon>Platyhelminthes</taxon>
        <taxon>Rhabditophora</taxon>
        <taxon>Macrostomorpha</taxon>
        <taxon>Macrostomida</taxon>
        <taxon>Macrostomidae</taxon>
        <taxon>Macrostomum</taxon>
    </lineage>
</organism>
<dbReference type="Proteomes" id="UP000095280">
    <property type="component" value="Unplaced"/>
</dbReference>